<organism evidence="1 2">
    <name type="scientific">Tothia fuscella</name>
    <dbReference type="NCBI Taxonomy" id="1048955"/>
    <lineage>
        <taxon>Eukaryota</taxon>
        <taxon>Fungi</taxon>
        <taxon>Dikarya</taxon>
        <taxon>Ascomycota</taxon>
        <taxon>Pezizomycotina</taxon>
        <taxon>Dothideomycetes</taxon>
        <taxon>Pleosporomycetidae</taxon>
        <taxon>Venturiales</taxon>
        <taxon>Cylindrosympodiaceae</taxon>
        <taxon>Tothia</taxon>
    </lineage>
</organism>
<comment type="caution">
    <text evidence="1">The sequence shown here is derived from an EMBL/GenBank/DDBJ whole genome shotgun (WGS) entry which is preliminary data.</text>
</comment>
<name>A0A9P4NN31_9PEZI</name>
<sequence>MNTPITPRTPLNHPLREDWEHIKLIINTGDPTQLSPSLFPPQILRTAVKYITDKKDLYDDELVAQSLPLIPQGDTYVYTTETSDLRQNLVQKKNTVTRLWQWNQRHLNLFDNARDWNSRAHMSMARADVVTGLRSWFY</sequence>
<evidence type="ECO:0000313" key="1">
    <source>
        <dbReference type="EMBL" id="KAF2428319.1"/>
    </source>
</evidence>
<proteinExistence type="predicted"/>
<dbReference type="Proteomes" id="UP000800235">
    <property type="component" value="Unassembled WGS sequence"/>
</dbReference>
<gene>
    <name evidence="1" type="ORF">EJ08DRAFT_662535</name>
</gene>
<protein>
    <submittedName>
        <fullName evidence="1">Uncharacterized protein</fullName>
    </submittedName>
</protein>
<dbReference type="AlphaFoldDB" id="A0A9P4NN31"/>
<evidence type="ECO:0000313" key="2">
    <source>
        <dbReference type="Proteomes" id="UP000800235"/>
    </source>
</evidence>
<reference evidence="1" key="1">
    <citation type="journal article" date="2020" name="Stud. Mycol.">
        <title>101 Dothideomycetes genomes: a test case for predicting lifestyles and emergence of pathogens.</title>
        <authorList>
            <person name="Haridas S."/>
            <person name="Albert R."/>
            <person name="Binder M."/>
            <person name="Bloem J."/>
            <person name="Labutti K."/>
            <person name="Salamov A."/>
            <person name="Andreopoulos B."/>
            <person name="Baker S."/>
            <person name="Barry K."/>
            <person name="Bills G."/>
            <person name="Bluhm B."/>
            <person name="Cannon C."/>
            <person name="Castanera R."/>
            <person name="Culley D."/>
            <person name="Daum C."/>
            <person name="Ezra D."/>
            <person name="Gonzalez J."/>
            <person name="Henrissat B."/>
            <person name="Kuo A."/>
            <person name="Liang C."/>
            <person name="Lipzen A."/>
            <person name="Lutzoni F."/>
            <person name="Magnuson J."/>
            <person name="Mondo S."/>
            <person name="Nolan M."/>
            <person name="Ohm R."/>
            <person name="Pangilinan J."/>
            <person name="Park H.-J."/>
            <person name="Ramirez L."/>
            <person name="Alfaro M."/>
            <person name="Sun H."/>
            <person name="Tritt A."/>
            <person name="Yoshinaga Y."/>
            <person name="Zwiers L.-H."/>
            <person name="Turgeon B."/>
            <person name="Goodwin S."/>
            <person name="Spatafora J."/>
            <person name="Crous P."/>
            <person name="Grigoriev I."/>
        </authorList>
    </citation>
    <scope>NUCLEOTIDE SEQUENCE</scope>
    <source>
        <strain evidence="1">CBS 130266</strain>
    </source>
</reference>
<keyword evidence="2" id="KW-1185">Reference proteome</keyword>
<accession>A0A9P4NN31</accession>
<dbReference type="EMBL" id="MU007055">
    <property type="protein sequence ID" value="KAF2428319.1"/>
    <property type="molecule type" value="Genomic_DNA"/>
</dbReference>